<dbReference type="EMBL" id="CP114040">
    <property type="protein sequence ID" value="WAS91368.1"/>
    <property type="molecule type" value="Genomic_DNA"/>
</dbReference>
<feature type="domain" description="HTH araC/xylS-type" evidence="4">
    <location>
        <begin position="235"/>
        <end position="332"/>
    </location>
</feature>
<organism evidence="5 6">
    <name type="scientific">Nannocystis punicea</name>
    <dbReference type="NCBI Taxonomy" id="2995304"/>
    <lineage>
        <taxon>Bacteria</taxon>
        <taxon>Pseudomonadati</taxon>
        <taxon>Myxococcota</taxon>
        <taxon>Polyangia</taxon>
        <taxon>Nannocystales</taxon>
        <taxon>Nannocystaceae</taxon>
        <taxon>Nannocystis</taxon>
    </lineage>
</organism>
<dbReference type="Gene3D" id="1.10.10.60">
    <property type="entry name" value="Homeodomain-like"/>
    <property type="match status" value="1"/>
</dbReference>
<keyword evidence="1" id="KW-0805">Transcription regulation</keyword>
<dbReference type="PROSITE" id="PS01124">
    <property type="entry name" value="HTH_ARAC_FAMILY_2"/>
    <property type="match status" value="1"/>
</dbReference>
<dbReference type="Pfam" id="PF12625">
    <property type="entry name" value="Arabinose_bd"/>
    <property type="match status" value="1"/>
</dbReference>
<name>A0ABY7GWP5_9BACT</name>
<gene>
    <name evidence="5" type="ORF">O0S08_34710</name>
</gene>
<dbReference type="RefSeq" id="WP_269033732.1">
    <property type="nucleotide sequence ID" value="NZ_CP114040.1"/>
</dbReference>
<sequence length="332" mass="36144">MAEPRVCIQSVRVPLLAAAARTGRPLAELAQRVRISLSAIGDATARVPHGAAIAVWEAMASASGDPAFGVFAAELVGAAPFDIVDLALAHTADVGTMVRQFLRYQALYHDANDARLELRGELATLGHRLRGELPRSRHLSQFLLAVWTTKLRRATGRPELLTEVRLRDAAPRDATPLERSFAAPLRFDAEEDALVFPRGVLELPVRGADPGLARTLLPQLEHEVRSRGGEGAFVAELRARVQALLGGGDALAESVARALGTSERTMQRRLREAGTSFRDVVDEVRREAALAQLGRRDATVTDIAFMLGFSDLSAFSRAFRRWTGASPSEYRR</sequence>
<proteinExistence type="predicted"/>
<evidence type="ECO:0000313" key="5">
    <source>
        <dbReference type="EMBL" id="WAS91368.1"/>
    </source>
</evidence>
<evidence type="ECO:0000256" key="2">
    <source>
        <dbReference type="ARBA" id="ARBA00023125"/>
    </source>
</evidence>
<dbReference type="PANTHER" id="PTHR47894:SF1">
    <property type="entry name" value="HTH-TYPE TRANSCRIPTIONAL REGULATOR VQSM"/>
    <property type="match status" value="1"/>
</dbReference>
<keyword evidence="6" id="KW-1185">Reference proteome</keyword>
<evidence type="ECO:0000256" key="3">
    <source>
        <dbReference type="ARBA" id="ARBA00023163"/>
    </source>
</evidence>
<dbReference type="PRINTS" id="PR00032">
    <property type="entry name" value="HTHARAC"/>
</dbReference>
<protein>
    <submittedName>
        <fullName evidence="5">AraC family transcriptional regulator ligand-binding domain-containing protein</fullName>
    </submittedName>
</protein>
<evidence type="ECO:0000259" key="4">
    <source>
        <dbReference type="PROSITE" id="PS01124"/>
    </source>
</evidence>
<dbReference type="InterPro" id="IPR018060">
    <property type="entry name" value="HTH_AraC"/>
</dbReference>
<keyword evidence="2" id="KW-0238">DNA-binding</keyword>
<dbReference type="PANTHER" id="PTHR47894">
    <property type="entry name" value="HTH-TYPE TRANSCRIPTIONAL REGULATOR GADX"/>
    <property type="match status" value="1"/>
</dbReference>
<evidence type="ECO:0000256" key="1">
    <source>
        <dbReference type="ARBA" id="ARBA00023015"/>
    </source>
</evidence>
<reference evidence="5" key="1">
    <citation type="submission" date="2022-11" db="EMBL/GenBank/DDBJ databases">
        <title>Minimal conservation of predation-associated metabolite biosynthetic gene clusters underscores biosynthetic potential of Myxococcota including descriptions for ten novel species: Archangium lansinium sp. nov., Myxococcus landrumus sp. nov., Nannocystis bai.</title>
        <authorList>
            <person name="Ahearne A."/>
            <person name="Stevens C."/>
            <person name="Dowd S."/>
        </authorList>
    </citation>
    <scope>NUCLEOTIDE SEQUENCE</scope>
    <source>
        <strain evidence="5">Fl3</strain>
    </source>
</reference>
<dbReference type="Pfam" id="PF12833">
    <property type="entry name" value="HTH_18"/>
    <property type="match status" value="1"/>
</dbReference>
<evidence type="ECO:0000313" key="6">
    <source>
        <dbReference type="Proteomes" id="UP001164459"/>
    </source>
</evidence>
<dbReference type="InterPro" id="IPR032687">
    <property type="entry name" value="AraC-type_N"/>
</dbReference>
<accession>A0ABY7GWP5</accession>
<dbReference type="Proteomes" id="UP001164459">
    <property type="component" value="Chromosome"/>
</dbReference>
<dbReference type="SUPFAM" id="SSF46689">
    <property type="entry name" value="Homeodomain-like"/>
    <property type="match status" value="1"/>
</dbReference>
<keyword evidence="3" id="KW-0804">Transcription</keyword>
<dbReference type="InterPro" id="IPR009057">
    <property type="entry name" value="Homeodomain-like_sf"/>
</dbReference>
<dbReference type="SMART" id="SM00342">
    <property type="entry name" value="HTH_ARAC"/>
    <property type="match status" value="1"/>
</dbReference>
<dbReference type="InterPro" id="IPR020449">
    <property type="entry name" value="Tscrpt_reg_AraC-type_HTH"/>
</dbReference>